<evidence type="ECO:0000259" key="6">
    <source>
        <dbReference type="SMART" id="SM00415"/>
    </source>
</evidence>
<keyword evidence="2" id="KW-0238">DNA-binding</keyword>
<feature type="domain" description="HSF-type DNA-binding" evidence="6">
    <location>
        <begin position="117"/>
        <end position="208"/>
    </location>
</feature>
<dbReference type="PANTHER" id="PTHR10015">
    <property type="entry name" value="HEAT SHOCK TRANSCRIPTION FACTOR"/>
    <property type="match status" value="1"/>
</dbReference>
<evidence type="ECO:0000256" key="3">
    <source>
        <dbReference type="ARBA" id="ARBA00023242"/>
    </source>
</evidence>
<sequence length="380" mass="43875">MSSDSILEKSNSDEGKNNNTIKPHETVTLEKDHVANRAFTSVKINSDSTQSDFLPFRNSPKLHHEIHSSIQDTEASVNSKISEDRDDTYPQESPLIFEDNKNNVTKSKKDTRSGIYGLHIFPAKLHAILANKEWKDIIRFSDDGMSWSVIDKIQMEKQVMPVYFRHSNYASFARNIVGWGFKRVRKATYFHKFFCRDAPRICQQMSRISTLKTSTSKNHESLSNVPSHAEPWYNDGRGSYNASSTAHGYYESSIPHAYYVPKSTSHRNTPCEIPQRNKNMVPPMNYRFSFNFGSQNKDSGGLKRIERNENQNLCQPDFRSGTNNHQQYHANMHSVTVEHPSVTTNHSYLPSNILHNNRNRLQQIQSHNEPVNHFWHHLPE</sequence>
<dbReference type="AlphaFoldDB" id="A0A7S1FXR3"/>
<dbReference type="PANTHER" id="PTHR10015:SF206">
    <property type="entry name" value="HSF-TYPE DNA-BINDING DOMAIN-CONTAINING PROTEIN"/>
    <property type="match status" value="1"/>
</dbReference>
<dbReference type="SUPFAM" id="SSF46785">
    <property type="entry name" value="Winged helix' DNA-binding domain"/>
    <property type="match status" value="1"/>
</dbReference>
<dbReference type="GO" id="GO:0003700">
    <property type="term" value="F:DNA-binding transcription factor activity"/>
    <property type="evidence" value="ECO:0007669"/>
    <property type="project" value="InterPro"/>
</dbReference>
<accession>A0A7S1FXR3</accession>
<feature type="region of interest" description="Disordered" evidence="5">
    <location>
        <begin position="1"/>
        <end position="25"/>
    </location>
</feature>
<gene>
    <name evidence="7" type="ORF">CHYS00102_LOCUS24637</name>
</gene>
<dbReference type="PRINTS" id="PR00056">
    <property type="entry name" value="HSFDOMAIN"/>
</dbReference>
<dbReference type="InterPro" id="IPR036390">
    <property type="entry name" value="WH_DNA-bd_sf"/>
</dbReference>
<evidence type="ECO:0000256" key="5">
    <source>
        <dbReference type="SAM" id="MobiDB-lite"/>
    </source>
</evidence>
<evidence type="ECO:0000256" key="4">
    <source>
        <dbReference type="RuleBase" id="RU004020"/>
    </source>
</evidence>
<organism evidence="7">
    <name type="scientific">Corethron hystrix</name>
    <dbReference type="NCBI Taxonomy" id="216773"/>
    <lineage>
        <taxon>Eukaryota</taxon>
        <taxon>Sar</taxon>
        <taxon>Stramenopiles</taxon>
        <taxon>Ochrophyta</taxon>
        <taxon>Bacillariophyta</taxon>
        <taxon>Coscinodiscophyceae</taxon>
        <taxon>Corethrophycidae</taxon>
        <taxon>Corethrales</taxon>
        <taxon>Corethraceae</taxon>
        <taxon>Corethron</taxon>
    </lineage>
</organism>
<reference evidence="7" key="1">
    <citation type="submission" date="2021-01" db="EMBL/GenBank/DDBJ databases">
        <authorList>
            <person name="Corre E."/>
            <person name="Pelletier E."/>
            <person name="Niang G."/>
            <person name="Scheremetjew M."/>
            <person name="Finn R."/>
            <person name="Kale V."/>
            <person name="Holt S."/>
            <person name="Cochrane G."/>
            <person name="Meng A."/>
            <person name="Brown T."/>
            <person name="Cohen L."/>
        </authorList>
    </citation>
    <scope>NUCLEOTIDE SEQUENCE</scope>
    <source>
        <strain evidence="7">308</strain>
    </source>
</reference>
<dbReference type="EMBL" id="HBFR01033744">
    <property type="protein sequence ID" value="CAD8897423.1"/>
    <property type="molecule type" value="Transcribed_RNA"/>
</dbReference>
<dbReference type="SMART" id="SM00415">
    <property type="entry name" value="HSF"/>
    <property type="match status" value="1"/>
</dbReference>
<dbReference type="Gene3D" id="1.10.10.10">
    <property type="entry name" value="Winged helix-like DNA-binding domain superfamily/Winged helix DNA-binding domain"/>
    <property type="match status" value="1"/>
</dbReference>
<dbReference type="GO" id="GO:0005634">
    <property type="term" value="C:nucleus"/>
    <property type="evidence" value="ECO:0007669"/>
    <property type="project" value="UniProtKB-SubCell"/>
</dbReference>
<dbReference type="InterPro" id="IPR000232">
    <property type="entry name" value="HSF_DNA-bd"/>
</dbReference>
<comment type="subcellular location">
    <subcellularLocation>
        <location evidence="1">Nucleus</location>
    </subcellularLocation>
</comment>
<protein>
    <recommendedName>
        <fullName evidence="6">HSF-type DNA-binding domain-containing protein</fullName>
    </recommendedName>
</protein>
<name>A0A7S1FXR3_9STRA</name>
<evidence type="ECO:0000313" key="7">
    <source>
        <dbReference type="EMBL" id="CAD8897423.1"/>
    </source>
</evidence>
<comment type="similarity">
    <text evidence="4">Belongs to the HSF family.</text>
</comment>
<proteinExistence type="inferred from homology"/>
<dbReference type="Pfam" id="PF00447">
    <property type="entry name" value="HSF_DNA-bind"/>
    <property type="match status" value="1"/>
</dbReference>
<evidence type="ECO:0000256" key="1">
    <source>
        <dbReference type="ARBA" id="ARBA00004123"/>
    </source>
</evidence>
<dbReference type="InterPro" id="IPR036388">
    <property type="entry name" value="WH-like_DNA-bd_sf"/>
</dbReference>
<dbReference type="GO" id="GO:0043565">
    <property type="term" value="F:sequence-specific DNA binding"/>
    <property type="evidence" value="ECO:0007669"/>
    <property type="project" value="InterPro"/>
</dbReference>
<evidence type="ECO:0000256" key="2">
    <source>
        <dbReference type="ARBA" id="ARBA00023125"/>
    </source>
</evidence>
<keyword evidence="3" id="KW-0539">Nucleus</keyword>